<dbReference type="GO" id="GO:0000976">
    <property type="term" value="F:transcription cis-regulatory region binding"/>
    <property type="evidence" value="ECO:0007669"/>
    <property type="project" value="TreeGrafter"/>
</dbReference>
<evidence type="ECO:0000256" key="2">
    <source>
        <dbReference type="ARBA" id="ARBA00023125"/>
    </source>
</evidence>
<gene>
    <name evidence="6" type="ORF">PI95_009515</name>
</gene>
<evidence type="ECO:0000313" key="7">
    <source>
        <dbReference type="Proteomes" id="UP000031549"/>
    </source>
</evidence>
<evidence type="ECO:0000313" key="6">
    <source>
        <dbReference type="EMBL" id="NEU72799.1"/>
    </source>
</evidence>
<accession>A0A846H7X2</accession>
<dbReference type="Pfam" id="PF16859">
    <property type="entry name" value="TetR_C_11"/>
    <property type="match status" value="1"/>
</dbReference>
<organism evidence="6 7">
    <name type="scientific">Hassallia byssoidea VB512170</name>
    <dbReference type="NCBI Taxonomy" id="1304833"/>
    <lineage>
        <taxon>Bacteria</taxon>
        <taxon>Bacillati</taxon>
        <taxon>Cyanobacteriota</taxon>
        <taxon>Cyanophyceae</taxon>
        <taxon>Nostocales</taxon>
        <taxon>Tolypothrichaceae</taxon>
        <taxon>Hassallia</taxon>
    </lineage>
</organism>
<keyword evidence="3" id="KW-0804">Transcription</keyword>
<dbReference type="EMBL" id="JTCM02000014">
    <property type="protein sequence ID" value="NEU72799.1"/>
    <property type="molecule type" value="Genomic_DNA"/>
</dbReference>
<dbReference type="InterPro" id="IPR011075">
    <property type="entry name" value="TetR_C"/>
</dbReference>
<dbReference type="Gene3D" id="1.10.10.60">
    <property type="entry name" value="Homeodomain-like"/>
    <property type="match status" value="1"/>
</dbReference>
<dbReference type="Pfam" id="PF00440">
    <property type="entry name" value="TetR_N"/>
    <property type="match status" value="1"/>
</dbReference>
<dbReference type="Gene3D" id="1.10.357.10">
    <property type="entry name" value="Tetracycline Repressor, domain 2"/>
    <property type="match status" value="1"/>
</dbReference>
<dbReference type="InterPro" id="IPR036271">
    <property type="entry name" value="Tet_transcr_reg_TetR-rel_C_sf"/>
</dbReference>
<feature type="DNA-binding region" description="H-T-H motif" evidence="4">
    <location>
        <begin position="37"/>
        <end position="56"/>
    </location>
</feature>
<dbReference type="InterPro" id="IPR001647">
    <property type="entry name" value="HTH_TetR"/>
</dbReference>
<dbReference type="Proteomes" id="UP000031549">
    <property type="component" value="Unassembled WGS sequence"/>
</dbReference>
<dbReference type="AlphaFoldDB" id="A0A846H7X2"/>
<dbReference type="RefSeq" id="WP_039737930.1">
    <property type="nucleotide sequence ID" value="NZ_JTCM02000014.1"/>
</dbReference>
<protein>
    <submittedName>
        <fullName evidence="6">TetR/AcrR family transcriptional regulator</fullName>
    </submittedName>
</protein>
<dbReference type="PRINTS" id="PR00455">
    <property type="entry name" value="HTHTETR"/>
</dbReference>
<proteinExistence type="predicted"/>
<dbReference type="InterPro" id="IPR050109">
    <property type="entry name" value="HTH-type_TetR-like_transc_reg"/>
</dbReference>
<evidence type="ECO:0000256" key="1">
    <source>
        <dbReference type="ARBA" id="ARBA00023015"/>
    </source>
</evidence>
<feature type="domain" description="HTH tetR-type" evidence="5">
    <location>
        <begin position="14"/>
        <end position="74"/>
    </location>
</feature>
<evidence type="ECO:0000256" key="4">
    <source>
        <dbReference type="PROSITE-ProRule" id="PRU00335"/>
    </source>
</evidence>
<dbReference type="PANTHER" id="PTHR30055:SF148">
    <property type="entry name" value="TETR-FAMILY TRANSCRIPTIONAL REGULATOR"/>
    <property type="match status" value="1"/>
</dbReference>
<name>A0A846H7X2_9CYAN</name>
<evidence type="ECO:0000259" key="5">
    <source>
        <dbReference type="PROSITE" id="PS50977"/>
    </source>
</evidence>
<reference evidence="6 7" key="1">
    <citation type="journal article" date="2015" name="Genome Announc.">
        <title>Draft Genome Sequence of Cyanobacterium Hassallia byssoidea Strain VB512170, Isolated from Monuments in India.</title>
        <authorList>
            <person name="Singh D."/>
            <person name="Chandrababunaidu M.M."/>
            <person name="Panda A."/>
            <person name="Sen D."/>
            <person name="Bhattacharyya S."/>
            <person name="Adhikary S.P."/>
            <person name="Tripathy S."/>
        </authorList>
    </citation>
    <scope>NUCLEOTIDE SEQUENCE [LARGE SCALE GENOMIC DNA]</scope>
    <source>
        <strain evidence="6 7">VB512170</strain>
    </source>
</reference>
<dbReference type="PROSITE" id="PS50977">
    <property type="entry name" value="HTH_TETR_2"/>
    <property type="match status" value="1"/>
</dbReference>
<dbReference type="InterPro" id="IPR009057">
    <property type="entry name" value="Homeodomain-like_sf"/>
</dbReference>
<dbReference type="GO" id="GO:0003700">
    <property type="term" value="F:DNA-binding transcription factor activity"/>
    <property type="evidence" value="ECO:0007669"/>
    <property type="project" value="TreeGrafter"/>
</dbReference>
<sequence length="191" mass="21163">MTKSDKKPGRPRSAESHQAILRATLDLLSQMGYDRLSIDAIARSAGVGKTTIYRWYASKEELVADAIESVRQEIEIPDTGALSSDIDCIIEIAVKTTLTPLGRQILAMIIGAASSSPQFAQVYWTKYLLPRRQAFQVAIKRAKTRNEIPADTDSDLVFDLMSGIMLYALVFMPSVEPVEAYIRRAVGLILK</sequence>
<comment type="caution">
    <text evidence="6">The sequence shown here is derived from an EMBL/GenBank/DDBJ whole genome shotgun (WGS) entry which is preliminary data.</text>
</comment>
<dbReference type="SUPFAM" id="SSF48498">
    <property type="entry name" value="Tetracyclin repressor-like, C-terminal domain"/>
    <property type="match status" value="1"/>
</dbReference>
<dbReference type="PANTHER" id="PTHR30055">
    <property type="entry name" value="HTH-TYPE TRANSCRIPTIONAL REGULATOR RUTR"/>
    <property type="match status" value="1"/>
</dbReference>
<dbReference type="SUPFAM" id="SSF46689">
    <property type="entry name" value="Homeodomain-like"/>
    <property type="match status" value="1"/>
</dbReference>
<keyword evidence="1" id="KW-0805">Transcription regulation</keyword>
<keyword evidence="2 4" id="KW-0238">DNA-binding</keyword>
<evidence type="ECO:0000256" key="3">
    <source>
        <dbReference type="ARBA" id="ARBA00023163"/>
    </source>
</evidence>
<keyword evidence="7" id="KW-1185">Reference proteome</keyword>